<evidence type="ECO:0000256" key="5">
    <source>
        <dbReference type="ARBA" id="ARBA00023136"/>
    </source>
</evidence>
<evidence type="ECO:0000313" key="8">
    <source>
        <dbReference type="EMBL" id="KXN67876.1"/>
    </source>
</evidence>
<dbReference type="GO" id="GO:0005886">
    <property type="term" value="C:plasma membrane"/>
    <property type="evidence" value="ECO:0007669"/>
    <property type="project" value="TreeGrafter"/>
</dbReference>
<evidence type="ECO:0000313" key="9">
    <source>
        <dbReference type="Proteomes" id="UP000070444"/>
    </source>
</evidence>
<feature type="non-terminal residue" evidence="8">
    <location>
        <position position="1"/>
    </location>
</feature>
<feature type="transmembrane region" description="Helical" evidence="6">
    <location>
        <begin position="20"/>
        <end position="44"/>
    </location>
</feature>
<evidence type="ECO:0000256" key="4">
    <source>
        <dbReference type="ARBA" id="ARBA00022989"/>
    </source>
</evidence>
<feature type="transmembrane region" description="Helical" evidence="6">
    <location>
        <begin position="114"/>
        <end position="137"/>
    </location>
</feature>
<dbReference type="OrthoDB" id="6770063at2759"/>
<dbReference type="PRINTS" id="PR01036">
    <property type="entry name" value="TCRTETB"/>
</dbReference>
<feature type="transmembrane region" description="Helical" evidence="6">
    <location>
        <begin position="384"/>
        <end position="404"/>
    </location>
</feature>
<dbReference type="PANTHER" id="PTHR23501">
    <property type="entry name" value="MAJOR FACILITATOR SUPERFAMILY"/>
    <property type="match status" value="1"/>
</dbReference>
<keyword evidence="4 6" id="KW-1133">Transmembrane helix</keyword>
<feature type="transmembrane region" description="Helical" evidence="6">
    <location>
        <begin position="343"/>
        <end position="363"/>
    </location>
</feature>
<feature type="transmembrane region" description="Helical" evidence="6">
    <location>
        <begin position="213"/>
        <end position="233"/>
    </location>
</feature>
<feature type="domain" description="Major facilitator superfamily (MFS) profile" evidence="7">
    <location>
        <begin position="1"/>
        <end position="407"/>
    </location>
</feature>
<dbReference type="Gene3D" id="1.20.1250.20">
    <property type="entry name" value="MFS general substrate transporter like domains"/>
    <property type="match status" value="1"/>
</dbReference>
<dbReference type="OMA" id="CANIANF"/>
<keyword evidence="3 6" id="KW-0812">Transmembrane</keyword>
<accession>A0A137NYL9</accession>
<dbReference type="PANTHER" id="PTHR23501:SF191">
    <property type="entry name" value="VACUOLAR BASIC AMINO ACID TRANSPORTER 4"/>
    <property type="match status" value="1"/>
</dbReference>
<feature type="transmembrane region" description="Helical" evidence="6">
    <location>
        <begin position="143"/>
        <end position="163"/>
    </location>
</feature>
<evidence type="ECO:0000259" key="7">
    <source>
        <dbReference type="PROSITE" id="PS50850"/>
    </source>
</evidence>
<dbReference type="PROSITE" id="PS50850">
    <property type="entry name" value="MFS"/>
    <property type="match status" value="1"/>
</dbReference>
<dbReference type="InterPro" id="IPR036259">
    <property type="entry name" value="MFS_trans_sf"/>
</dbReference>
<dbReference type="EMBL" id="KQ964608">
    <property type="protein sequence ID" value="KXN67876.1"/>
    <property type="molecule type" value="Genomic_DNA"/>
</dbReference>
<dbReference type="GO" id="GO:0022857">
    <property type="term" value="F:transmembrane transporter activity"/>
    <property type="evidence" value="ECO:0007669"/>
    <property type="project" value="InterPro"/>
</dbReference>
<comment type="subcellular location">
    <subcellularLocation>
        <location evidence="1">Endomembrane system</location>
        <topology evidence="1">Multi-pass membrane protein</topology>
    </subcellularLocation>
</comment>
<dbReference type="GO" id="GO:0012505">
    <property type="term" value="C:endomembrane system"/>
    <property type="evidence" value="ECO:0007669"/>
    <property type="project" value="UniProtKB-SubCell"/>
</dbReference>
<evidence type="ECO:0000256" key="3">
    <source>
        <dbReference type="ARBA" id="ARBA00022692"/>
    </source>
</evidence>
<feature type="transmembrane region" description="Helical" evidence="6">
    <location>
        <begin position="184"/>
        <end position="201"/>
    </location>
</feature>
<protein>
    <submittedName>
        <fullName evidence="8">MFS general substrate transporter</fullName>
    </submittedName>
</protein>
<feature type="transmembrane region" description="Helical" evidence="6">
    <location>
        <begin position="56"/>
        <end position="75"/>
    </location>
</feature>
<sequence>ISSLSETAVSTLTNSISKEFHSFGSLTWIAGGYLMTIVAFTPLFGKFSDIFGRKPVGIFAISLFFIGSLGCALSTSIDMLIAFRVVSGIGGGGLSSLSFIMVSDVIPVAKRPQFLAGISLVFCLSQVLGPILGGIVADHSWRIIFYSLLPLCILLAGLIIFVLELPESSGNISHKLKRIDYLGSLTLILSIVVLILMTTLGGKDYSWTSTPLIILYILEILFLSLFILVQWKFAKEPILPSRVFNRNIICANIANFCCGAINLTTVFYLPVYYLTVKNLSPSQAGYQLIPLLISNSLFCLFSAYFARWFKTIRGVMWIGGIILVIGVILLCFVRIGAGEGENISYAVILGIGLGMNLQLLMLISQISVDQEDAAISTSFNMFTTYIGGVIGVAITGSVYNNIFVEQL</sequence>
<dbReference type="Gene3D" id="1.20.1720.10">
    <property type="entry name" value="Multidrug resistance protein D"/>
    <property type="match status" value="1"/>
</dbReference>
<gene>
    <name evidence="8" type="ORF">CONCODRAFT_25758</name>
</gene>
<evidence type="ECO:0000256" key="6">
    <source>
        <dbReference type="SAM" id="Phobius"/>
    </source>
</evidence>
<keyword evidence="9" id="KW-1185">Reference proteome</keyword>
<dbReference type="InterPro" id="IPR020846">
    <property type="entry name" value="MFS_dom"/>
</dbReference>
<dbReference type="STRING" id="796925.A0A137NYL9"/>
<keyword evidence="2" id="KW-0813">Transport</keyword>
<feature type="transmembrane region" description="Helical" evidence="6">
    <location>
        <begin position="253"/>
        <end position="273"/>
    </location>
</feature>
<dbReference type="Pfam" id="PF07690">
    <property type="entry name" value="MFS_1"/>
    <property type="match status" value="1"/>
</dbReference>
<organism evidence="8 9">
    <name type="scientific">Conidiobolus coronatus (strain ATCC 28846 / CBS 209.66 / NRRL 28638)</name>
    <name type="common">Delacroixia coronata</name>
    <dbReference type="NCBI Taxonomy" id="796925"/>
    <lineage>
        <taxon>Eukaryota</taxon>
        <taxon>Fungi</taxon>
        <taxon>Fungi incertae sedis</taxon>
        <taxon>Zoopagomycota</taxon>
        <taxon>Entomophthoromycotina</taxon>
        <taxon>Entomophthoromycetes</taxon>
        <taxon>Entomophthorales</taxon>
        <taxon>Ancylistaceae</taxon>
        <taxon>Conidiobolus</taxon>
    </lineage>
</organism>
<feature type="transmembrane region" description="Helical" evidence="6">
    <location>
        <begin position="317"/>
        <end position="337"/>
    </location>
</feature>
<keyword evidence="5 6" id="KW-0472">Membrane</keyword>
<feature type="transmembrane region" description="Helical" evidence="6">
    <location>
        <begin position="285"/>
        <end position="305"/>
    </location>
</feature>
<dbReference type="Proteomes" id="UP000070444">
    <property type="component" value="Unassembled WGS sequence"/>
</dbReference>
<evidence type="ECO:0000256" key="1">
    <source>
        <dbReference type="ARBA" id="ARBA00004127"/>
    </source>
</evidence>
<name>A0A137NYL9_CONC2</name>
<feature type="non-terminal residue" evidence="8">
    <location>
        <position position="407"/>
    </location>
</feature>
<dbReference type="InterPro" id="IPR011701">
    <property type="entry name" value="MFS"/>
</dbReference>
<dbReference type="AlphaFoldDB" id="A0A137NYL9"/>
<evidence type="ECO:0000256" key="2">
    <source>
        <dbReference type="ARBA" id="ARBA00022448"/>
    </source>
</evidence>
<feature type="transmembrane region" description="Helical" evidence="6">
    <location>
        <begin position="81"/>
        <end position="102"/>
    </location>
</feature>
<reference evidence="8 9" key="1">
    <citation type="journal article" date="2015" name="Genome Biol. Evol.">
        <title>Phylogenomic analyses indicate that early fungi evolved digesting cell walls of algal ancestors of land plants.</title>
        <authorList>
            <person name="Chang Y."/>
            <person name="Wang S."/>
            <person name="Sekimoto S."/>
            <person name="Aerts A.L."/>
            <person name="Choi C."/>
            <person name="Clum A."/>
            <person name="LaButti K.M."/>
            <person name="Lindquist E.A."/>
            <person name="Yee Ngan C."/>
            <person name="Ohm R.A."/>
            <person name="Salamov A.A."/>
            <person name="Grigoriev I.V."/>
            <person name="Spatafora J.W."/>
            <person name="Berbee M.L."/>
        </authorList>
    </citation>
    <scope>NUCLEOTIDE SEQUENCE [LARGE SCALE GENOMIC DNA]</scope>
    <source>
        <strain evidence="8 9">NRRL 28638</strain>
    </source>
</reference>
<proteinExistence type="predicted"/>
<dbReference type="SUPFAM" id="SSF103473">
    <property type="entry name" value="MFS general substrate transporter"/>
    <property type="match status" value="1"/>
</dbReference>